<feature type="chain" id="PRO_5038745825" description="Beta-lactamase-related domain-containing protein" evidence="1">
    <location>
        <begin position="27"/>
        <end position="425"/>
    </location>
</feature>
<keyword evidence="1" id="KW-0732">Signal</keyword>
<accession>A0A9D7PPW0</accession>
<protein>
    <recommendedName>
        <fullName evidence="4">Beta-lactamase-related domain-containing protein</fullName>
    </recommendedName>
</protein>
<evidence type="ECO:0008006" key="4">
    <source>
        <dbReference type="Google" id="ProtNLM"/>
    </source>
</evidence>
<evidence type="ECO:0000313" key="3">
    <source>
        <dbReference type="Proteomes" id="UP000886689"/>
    </source>
</evidence>
<dbReference type="InterPro" id="IPR012338">
    <property type="entry name" value="Beta-lactam/transpept-like"/>
</dbReference>
<feature type="signal peptide" evidence="1">
    <location>
        <begin position="1"/>
        <end position="26"/>
    </location>
</feature>
<reference evidence="2" key="1">
    <citation type="submission" date="2020-10" db="EMBL/GenBank/DDBJ databases">
        <title>Connecting structure to function with the recovery of over 1000 high-quality activated sludge metagenome-assembled genomes encoding full-length rRNA genes using long-read sequencing.</title>
        <authorList>
            <person name="Singleton C.M."/>
            <person name="Petriglieri F."/>
            <person name="Kristensen J.M."/>
            <person name="Kirkegaard R.H."/>
            <person name="Michaelsen T.Y."/>
            <person name="Andersen M.H."/>
            <person name="Karst S.M."/>
            <person name="Dueholm M.S."/>
            <person name="Nielsen P.H."/>
            <person name="Albertsen M."/>
        </authorList>
    </citation>
    <scope>NUCLEOTIDE SEQUENCE</scope>
    <source>
        <strain evidence="2">Hirt_18-Q3-R61-65_BATAC.395</strain>
    </source>
</reference>
<proteinExistence type="predicted"/>
<comment type="caution">
    <text evidence="2">The sequence shown here is derived from an EMBL/GenBank/DDBJ whole genome shotgun (WGS) entry which is preliminary data.</text>
</comment>
<name>A0A9D7PPW0_9PROT</name>
<evidence type="ECO:0000256" key="1">
    <source>
        <dbReference type="SAM" id="SignalP"/>
    </source>
</evidence>
<dbReference type="Proteomes" id="UP000886689">
    <property type="component" value="Unassembled WGS sequence"/>
</dbReference>
<evidence type="ECO:0000313" key="2">
    <source>
        <dbReference type="EMBL" id="MBK8523485.1"/>
    </source>
</evidence>
<dbReference type="SUPFAM" id="SSF56601">
    <property type="entry name" value="beta-lactamase/transpeptidase-like"/>
    <property type="match status" value="1"/>
</dbReference>
<dbReference type="Gene3D" id="3.40.710.10">
    <property type="entry name" value="DD-peptidase/beta-lactamase superfamily"/>
    <property type="match status" value="1"/>
</dbReference>
<organism evidence="2 3">
    <name type="scientific">Candidatus Proximibacter danicus</name>
    <dbReference type="NCBI Taxonomy" id="2954365"/>
    <lineage>
        <taxon>Bacteria</taxon>
        <taxon>Pseudomonadati</taxon>
        <taxon>Pseudomonadota</taxon>
        <taxon>Betaproteobacteria</taxon>
        <taxon>Candidatus Proximibacter</taxon>
    </lineage>
</organism>
<sequence length="425" mass="46749">MKRRSMWFARFLFPFLLAAGSLPLRAADTCAPEHQPAGKRAIGKWITADNWLAPGNQRTSLSMAEIFMPSIRLRASSAAVPLRPTTRQLDLDKLTLADPADEKSRSVASLLDTRLYADAILVMHNGRILAERQWHGARAEQPRLLLQAGRPVLSLLGAMSIAQGKLAPERSVVRYVPALSSNVALRRLSVQRLLEGDDRYAWLPEELAQWRNAGGWGSEPSPGGVRDWLSQSERWERPLHEILPDAAEGSPDDDLLAWVLAESHGAPLASVFCEQLLLRMRPEQPVAWLTDVAGNELAGGLVLSLRDFARLGQLLIEARATPTRSRIPGWFVETLTASSRAAGMPALSGLRKGSDLRYGFVRLGGAANRIAILGAHGTSLYIDFDRRLVVALYATHPQVRSPLQLASLERLWDAFGAAVPAVRKR</sequence>
<dbReference type="EMBL" id="JADJUC010000003">
    <property type="protein sequence ID" value="MBK8523485.1"/>
    <property type="molecule type" value="Genomic_DNA"/>
</dbReference>
<dbReference type="AlphaFoldDB" id="A0A9D7PPW0"/>
<gene>
    <name evidence="2" type="ORF">IPL58_04750</name>
</gene>